<dbReference type="CDD" id="cd07012">
    <property type="entry name" value="PBP2_Bug_TTT"/>
    <property type="match status" value="1"/>
</dbReference>
<name>A0A0R3LEI2_9BRAD</name>
<dbReference type="EMBL" id="LLXZ01000118">
    <property type="protein sequence ID" value="KRR06236.1"/>
    <property type="molecule type" value="Genomic_DNA"/>
</dbReference>
<keyword evidence="3" id="KW-1185">Reference proteome</keyword>
<dbReference type="PIRSF" id="PIRSF017082">
    <property type="entry name" value="YflP"/>
    <property type="match status" value="1"/>
</dbReference>
<dbReference type="Pfam" id="PF03401">
    <property type="entry name" value="TctC"/>
    <property type="match status" value="1"/>
</dbReference>
<dbReference type="SUPFAM" id="SSF53850">
    <property type="entry name" value="Periplasmic binding protein-like II"/>
    <property type="match status" value="1"/>
</dbReference>
<dbReference type="InterPro" id="IPR042100">
    <property type="entry name" value="Bug_dom1"/>
</dbReference>
<gene>
    <name evidence="2" type="ORF">CQ12_11675</name>
</gene>
<dbReference type="AlphaFoldDB" id="A0A0R3LEI2"/>
<comment type="similarity">
    <text evidence="1">Belongs to the UPF0065 (bug) family.</text>
</comment>
<dbReference type="Gene3D" id="3.40.190.150">
    <property type="entry name" value="Bordetella uptake gene, domain 1"/>
    <property type="match status" value="1"/>
</dbReference>
<dbReference type="PANTHER" id="PTHR42928:SF5">
    <property type="entry name" value="BLR1237 PROTEIN"/>
    <property type="match status" value="1"/>
</dbReference>
<reference evidence="2 3" key="1">
    <citation type="submission" date="2014-03" db="EMBL/GenBank/DDBJ databases">
        <title>Bradyrhizobium valentinum sp. nov., isolated from effective nodules of Lupinus mariae-josephae, a lupine endemic of basic-lime soils in Eastern Spain.</title>
        <authorList>
            <person name="Duran D."/>
            <person name="Rey L."/>
            <person name="Navarro A."/>
            <person name="Busquets A."/>
            <person name="Imperial J."/>
            <person name="Ruiz-Argueso T."/>
        </authorList>
    </citation>
    <scope>NUCLEOTIDE SEQUENCE [LARGE SCALE GENOMIC DNA]</scope>
    <source>
        <strain evidence="2 3">PAC68</strain>
    </source>
</reference>
<dbReference type="STRING" id="280332.CQ12_11675"/>
<dbReference type="InterPro" id="IPR005064">
    <property type="entry name" value="BUG"/>
</dbReference>
<dbReference type="Proteomes" id="UP000050863">
    <property type="component" value="Unassembled WGS sequence"/>
</dbReference>
<evidence type="ECO:0000313" key="3">
    <source>
        <dbReference type="Proteomes" id="UP000050863"/>
    </source>
</evidence>
<accession>A0A0R3LEI2</accession>
<evidence type="ECO:0000256" key="1">
    <source>
        <dbReference type="ARBA" id="ARBA00006987"/>
    </source>
</evidence>
<protein>
    <recommendedName>
        <fullName evidence="4">ABC transporter substrate-binding protein</fullName>
    </recommendedName>
</protein>
<evidence type="ECO:0008006" key="4">
    <source>
        <dbReference type="Google" id="ProtNLM"/>
    </source>
</evidence>
<dbReference type="Gene3D" id="3.40.190.10">
    <property type="entry name" value="Periplasmic binding protein-like II"/>
    <property type="match status" value="1"/>
</dbReference>
<evidence type="ECO:0000313" key="2">
    <source>
        <dbReference type="EMBL" id="KRR06236.1"/>
    </source>
</evidence>
<dbReference type="PANTHER" id="PTHR42928">
    <property type="entry name" value="TRICARBOXYLATE-BINDING PROTEIN"/>
    <property type="match status" value="1"/>
</dbReference>
<proteinExistence type="inferred from homology"/>
<organism evidence="2 3">
    <name type="scientific">Bradyrhizobium jicamae</name>
    <dbReference type="NCBI Taxonomy" id="280332"/>
    <lineage>
        <taxon>Bacteria</taxon>
        <taxon>Pseudomonadati</taxon>
        <taxon>Pseudomonadota</taxon>
        <taxon>Alphaproteobacteria</taxon>
        <taxon>Hyphomicrobiales</taxon>
        <taxon>Nitrobacteraceae</taxon>
        <taxon>Bradyrhizobium</taxon>
    </lineage>
</organism>
<comment type="caution">
    <text evidence="2">The sequence shown here is derived from an EMBL/GenBank/DDBJ whole genome shotgun (WGS) entry which is preliminary data.</text>
</comment>
<sequence>MPGTSKQLGGNMRLLAFGLLGLALAVAPCPRAVAQEWPNRPVTMVVPFPAGAAVDTLARAVAHALSEDFGKQFIVDNRAGAGGNLGGAAVAKANADGYTWLFGTPAPIALNKLMYKGLAYDSERDFTPVILVAKSPMMITATSGFPAKTLPELIAYARQNPGKVNVGHPGNGTLGHITSALIQQFAGVEMTHVPYRGSAPLITDLLSGQVDVAMDFMPTYLPLVADGKIRPLAVTTSRRVAQLPDVPTVQEAGFRNFEATAWYAIVAPTGTPPDIMSRVNKAVNAFLNSDKGKAILEQNSLQGVGGAPEDLKAFIDGERDKWRPVIEAAKIAMQ</sequence>